<name>A0A5C8HQM4_9MICO</name>
<dbReference type="InterPro" id="IPR029044">
    <property type="entry name" value="Nucleotide-diphossugar_trans"/>
</dbReference>
<evidence type="ECO:0000313" key="3">
    <source>
        <dbReference type="Proteomes" id="UP000321196"/>
    </source>
</evidence>
<dbReference type="Pfam" id="PF00535">
    <property type="entry name" value="Glycos_transf_2"/>
    <property type="match status" value="1"/>
</dbReference>
<protein>
    <submittedName>
        <fullName evidence="2">Glycosyltransferase</fullName>
    </submittedName>
</protein>
<sequence>MNMSLVGNSVTEGEEFMANGVPNVSIIVPLFNDAQWVGQAIESCLAQTSQDFEVICVDDASTDATAAIVQRFTEKSPRVRLIEQGVNQSAFQARKVGIAAASGEYVLFLDGDDELAPTAVETSFSAATLNDADIVGFGIDVLTDGQKVTPRFERSLQPPRAPLHGEAILSTIMEPEKPAQGHLWRYLWRTDLLRAAYAETPPDAQFWRANDLPITFLGLAAANKYVGIGDRLYRYNFRRGTSGQLVSGMDKVAFFLSAIDSLDSISEAVKLRASLPGGTSTVEVVYDSARRSIVGNILRTIRESTVPDLREPSLDLLRARVADDIQLLKACASFYPRMLSSVSTLLSADPLEARHVQNVLITTGNLRAGGVQGVVVAQARLLAKAGYRVTLAVFDNAKSVYALPDEVEIIHVHGDDVERISHWAELIRERAIDMVVDHHILYNRRWPYLVLTARALGVPTIGWLHNFALRPVADMNDGTSFLLQNLPLLFQTVVLSNTDVAFWKSQGVANVTYLPNPASLVDLRAAGEPKTLEGERIEIAWWGRLQQSTKQVRDLIEIAAELQALSVDFHMRIIGPDSADISADDLRALARKHGVRNSVTLVGPCQGDALEREIARAHVFISTSVIEGYPLTLVEAQAHGLPVVMYELPWLAAAVGNHGIVSVPQGDKRQVASAIARMASDPQAYSALSGESLAAAERALGHDFTDLYRKLFANELPAQYSPEPTTEDLALIVRLAVAFSERNARAMQRHEARTARQMKEHSVAAKELSKANREARAARRRADAITSGASFRIGRAITFLPRVVHRALRR</sequence>
<keyword evidence="2" id="KW-0808">Transferase</keyword>
<dbReference type="InterPro" id="IPR001173">
    <property type="entry name" value="Glyco_trans_2-like"/>
</dbReference>
<reference evidence="2 3" key="1">
    <citation type="submission" date="2019-08" db="EMBL/GenBank/DDBJ databases">
        <authorList>
            <person name="Dong K."/>
        </authorList>
    </citation>
    <scope>NUCLEOTIDE SEQUENCE [LARGE SCALE GENOMIC DNA]</scope>
    <source>
        <strain evidence="2 3">M4-8</strain>
    </source>
</reference>
<dbReference type="PANTHER" id="PTHR43685:SF2">
    <property type="entry name" value="GLYCOSYLTRANSFERASE 2-LIKE DOMAIN-CONTAINING PROTEIN"/>
    <property type="match status" value="1"/>
</dbReference>
<gene>
    <name evidence="2" type="ORF">FVP60_04915</name>
</gene>
<accession>A0A5C8HQM4</accession>
<dbReference type="SUPFAM" id="SSF53756">
    <property type="entry name" value="UDP-Glycosyltransferase/glycogen phosphorylase"/>
    <property type="match status" value="1"/>
</dbReference>
<proteinExistence type="predicted"/>
<dbReference type="SUPFAM" id="SSF53448">
    <property type="entry name" value="Nucleotide-diphospho-sugar transferases"/>
    <property type="match status" value="1"/>
</dbReference>
<evidence type="ECO:0000313" key="2">
    <source>
        <dbReference type="EMBL" id="TXK06304.1"/>
    </source>
</evidence>
<dbReference type="InterPro" id="IPR050834">
    <property type="entry name" value="Glycosyltransf_2"/>
</dbReference>
<dbReference type="Gene3D" id="3.40.50.2000">
    <property type="entry name" value="Glycogen Phosphorylase B"/>
    <property type="match status" value="2"/>
</dbReference>
<comment type="caution">
    <text evidence="2">The sequence shown here is derived from an EMBL/GenBank/DDBJ whole genome shotgun (WGS) entry which is preliminary data.</text>
</comment>
<keyword evidence="3" id="KW-1185">Reference proteome</keyword>
<dbReference type="PANTHER" id="PTHR43685">
    <property type="entry name" value="GLYCOSYLTRANSFERASE"/>
    <property type="match status" value="1"/>
</dbReference>
<dbReference type="CDD" id="cd00761">
    <property type="entry name" value="Glyco_tranf_GTA_type"/>
    <property type="match status" value="1"/>
</dbReference>
<organism evidence="2 3">
    <name type="scientific">Microbacterium mitrae</name>
    <dbReference type="NCBI Taxonomy" id="664640"/>
    <lineage>
        <taxon>Bacteria</taxon>
        <taxon>Bacillati</taxon>
        <taxon>Actinomycetota</taxon>
        <taxon>Actinomycetes</taxon>
        <taxon>Micrococcales</taxon>
        <taxon>Microbacteriaceae</taxon>
        <taxon>Microbacterium</taxon>
    </lineage>
</organism>
<dbReference type="Pfam" id="PF13692">
    <property type="entry name" value="Glyco_trans_1_4"/>
    <property type="match status" value="1"/>
</dbReference>
<dbReference type="AlphaFoldDB" id="A0A5C8HQM4"/>
<evidence type="ECO:0000259" key="1">
    <source>
        <dbReference type="Pfam" id="PF00535"/>
    </source>
</evidence>
<dbReference type="Proteomes" id="UP000321196">
    <property type="component" value="Unassembled WGS sequence"/>
</dbReference>
<feature type="domain" description="Glycosyltransferase 2-like" evidence="1">
    <location>
        <begin position="25"/>
        <end position="154"/>
    </location>
</feature>
<dbReference type="GO" id="GO:0044010">
    <property type="term" value="P:single-species biofilm formation"/>
    <property type="evidence" value="ECO:0007669"/>
    <property type="project" value="TreeGrafter"/>
</dbReference>
<dbReference type="Gene3D" id="3.90.550.10">
    <property type="entry name" value="Spore Coat Polysaccharide Biosynthesis Protein SpsA, Chain A"/>
    <property type="match status" value="1"/>
</dbReference>
<dbReference type="OrthoDB" id="5028260at2"/>
<dbReference type="EMBL" id="VRSW01000001">
    <property type="protein sequence ID" value="TXK06304.1"/>
    <property type="molecule type" value="Genomic_DNA"/>
</dbReference>
<dbReference type="GO" id="GO:0016740">
    <property type="term" value="F:transferase activity"/>
    <property type="evidence" value="ECO:0007669"/>
    <property type="project" value="UniProtKB-KW"/>
</dbReference>